<proteinExistence type="inferred from homology"/>
<dbReference type="SUPFAM" id="SSF53335">
    <property type="entry name" value="S-adenosyl-L-methionine-dependent methyltransferases"/>
    <property type="match status" value="1"/>
</dbReference>
<feature type="transmembrane region" description="Helical" evidence="5">
    <location>
        <begin position="72"/>
        <end position="96"/>
    </location>
</feature>
<dbReference type="Gene3D" id="3.40.50.150">
    <property type="entry name" value="Vaccinia Virus protein VP39"/>
    <property type="match status" value="1"/>
</dbReference>
<feature type="transmembrane region" description="Helical" evidence="5">
    <location>
        <begin position="108"/>
        <end position="129"/>
    </location>
</feature>
<evidence type="ECO:0000313" key="7">
    <source>
        <dbReference type="EMBL" id="OGZ70438.1"/>
    </source>
</evidence>
<dbReference type="PROSITE" id="PS51257">
    <property type="entry name" value="PROKAR_LIPOPROTEIN"/>
    <property type="match status" value="1"/>
</dbReference>
<dbReference type="PANTHER" id="PTHR43317:SF1">
    <property type="entry name" value="THERMOSPERMINE SYNTHASE ACAULIS5"/>
    <property type="match status" value="1"/>
</dbReference>
<feature type="transmembrane region" description="Helical" evidence="5">
    <location>
        <begin position="175"/>
        <end position="192"/>
    </location>
</feature>
<name>A0A1G2I8S0_9BACT</name>
<dbReference type="AlphaFoldDB" id="A0A1G2I8S0"/>
<dbReference type="InterPro" id="IPR030374">
    <property type="entry name" value="PABS"/>
</dbReference>
<protein>
    <recommendedName>
        <fullName evidence="6">PABS domain-containing protein</fullName>
    </recommendedName>
</protein>
<feature type="domain" description="PABS" evidence="6">
    <location>
        <begin position="212"/>
        <end position="445"/>
    </location>
</feature>
<evidence type="ECO:0000256" key="3">
    <source>
        <dbReference type="ARBA" id="ARBA00023115"/>
    </source>
</evidence>
<dbReference type="SUPFAM" id="SSF103473">
    <property type="entry name" value="MFS general substrate transporter"/>
    <property type="match status" value="1"/>
</dbReference>
<sequence length="445" mass="49252">MNFYTKYTIPFFVFITGACVLVIEITAIRILSPYFGNTIFTVSSVISVVLAALSLGYYAGGKLADKYPTEKLFFGIISASGGAVIFLHLIGTVFLANFGYKVSIIEGPIISSIILFFLQSFLLGTLSPFAIKLQKMRIEEMGVGSVSGQIFFWSTLGSIFGSLAAGFYLIPNFGIDKIILGTGFLLIILGLFGRLKINAGLKTFLIILMLLPIPFLVNSFNASKDNVIYQQDSLYQKIIISDGFYGGQPARFLMQDRNNSAAGFLDSNDLVYEYTKYYALYQIFNPDPKETLMIGGGAYSVPKAMLENSTAQVDVAEIDPLIFELGKTYFNVPNSPRLQNFAQDGRRFLHDSNKKYDVIFSDAYASFYSTPEHLTTQEFFKLAKDKLSANGVFIANVVGSLGNKPKSFAFSEMKTFKSVFENSYFFGVTSPTSSNIQNLIFVGYN</sequence>
<feature type="transmembrane region" description="Helical" evidence="5">
    <location>
        <begin position="199"/>
        <end position="217"/>
    </location>
</feature>
<dbReference type="NCBIfam" id="NF037959">
    <property type="entry name" value="MFS_SpdSyn"/>
    <property type="match status" value="1"/>
</dbReference>
<evidence type="ECO:0000313" key="8">
    <source>
        <dbReference type="Proteomes" id="UP000179214"/>
    </source>
</evidence>
<dbReference type="Pfam" id="PF01564">
    <property type="entry name" value="Spermine_synth"/>
    <property type="match status" value="1"/>
</dbReference>
<reference evidence="7 8" key="1">
    <citation type="journal article" date="2016" name="Nat. Commun.">
        <title>Thousands of microbial genomes shed light on interconnected biogeochemical processes in an aquifer system.</title>
        <authorList>
            <person name="Anantharaman K."/>
            <person name="Brown C.T."/>
            <person name="Hug L.A."/>
            <person name="Sharon I."/>
            <person name="Castelle C.J."/>
            <person name="Probst A.J."/>
            <person name="Thomas B.C."/>
            <person name="Singh A."/>
            <person name="Wilkins M.J."/>
            <person name="Karaoz U."/>
            <person name="Brodie E.L."/>
            <person name="Williams K.H."/>
            <person name="Hubbard S.S."/>
            <person name="Banfield J.F."/>
        </authorList>
    </citation>
    <scope>NUCLEOTIDE SEQUENCE [LARGE SCALE GENOMIC DNA]</scope>
</reference>
<comment type="caution">
    <text evidence="7">The sequence shown here is derived from an EMBL/GenBank/DDBJ whole genome shotgun (WGS) entry which is preliminary data.</text>
</comment>
<feature type="transmembrane region" description="Helical" evidence="5">
    <location>
        <begin position="38"/>
        <end position="60"/>
    </location>
</feature>
<keyword evidence="5" id="KW-0472">Membrane</keyword>
<gene>
    <name evidence="7" type="ORF">A3F47_00345</name>
</gene>
<feature type="non-terminal residue" evidence="7">
    <location>
        <position position="445"/>
    </location>
</feature>
<evidence type="ECO:0000256" key="4">
    <source>
        <dbReference type="PROSITE-ProRule" id="PRU00354"/>
    </source>
</evidence>
<keyword evidence="3 4" id="KW-0620">Polyamine biosynthesis</keyword>
<dbReference type="GO" id="GO:0010487">
    <property type="term" value="F:thermospermine synthase activity"/>
    <property type="evidence" value="ECO:0007669"/>
    <property type="project" value="TreeGrafter"/>
</dbReference>
<accession>A0A1G2I8S0</accession>
<keyword evidence="5" id="KW-1133">Transmembrane helix</keyword>
<comment type="similarity">
    <text evidence="1">Belongs to the spermidine/spermine synthase family.</text>
</comment>
<dbReference type="Proteomes" id="UP000179214">
    <property type="component" value="Unassembled WGS sequence"/>
</dbReference>
<feature type="transmembrane region" description="Helical" evidence="5">
    <location>
        <begin position="12"/>
        <end position="32"/>
    </location>
</feature>
<keyword evidence="5" id="KW-0812">Transmembrane</keyword>
<evidence type="ECO:0000256" key="2">
    <source>
        <dbReference type="ARBA" id="ARBA00022679"/>
    </source>
</evidence>
<evidence type="ECO:0000256" key="5">
    <source>
        <dbReference type="SAM" id="Phobius"/>
    </source>
</evidence>
<feature type="active site" description="Proton acceptor" evidence="4">
    <location>
        <position position="362"/>
    </location>
</feature>
<organism evidence="7 8">
    <name type="scientific">Candidatus Staskawiczbacteria bacterium RIFCSPHIGHO2_12_FULL_38_11</name>
    <dbReference type="NCBI Taxonomy" id="1802209"/>
    <lineage>
        <taxon>Bacteria</taxon>
        <taxon>Candidatus Staskawicziibacteriota</taxon>
    </lineage>
</organism>
<dbReference type="CDD" id="cd02440">
    <property type="entry name" value="AdoMet_MTases"/>
    <property type="match status" value="1"/>
</dbReference>
<dbReference type="PANTHER" id="PTHR43317">
    <property type="entry name" value="THERMOSPERMINE SYNTHASE ACAULIS5"/>
    <property type="match status" value="1"/>
</dbReference>
<dbReference type="PROSITE" id="PS51006">
    <property type="entry name" value="PABS_2"/>
    <property type="match status" value="1"/>
</dbReference>
<evidence type="ECO:0000259" key="6">
    <source>
        <dbReference type="PROSITE" id="PS51006"/>
    </source>
</evidence>
<keyword evidence="2 4" id="KW-0808">Transferase</keyword>
<evidence type="ECO:0000256" key="1">
    <source>
        <dbReference type="ARBA" id="ARBA00007867"/>
    </source>
</evidence>
<dbReference type="InterPro" id="IPR029063">
    <property type="entry name" value="SAM-dependent_MTases_sf"/>
</dbReference>
<dbReference type="EMBL" id="MHOV01000009">
    <property type="protein sequence ID" value="OGZ70438.1"/>
    <property type="molecule type" value="Genomic_DNA"/>
</dbReference>
<feature type="transmembrane region" description="Helical" evidence="5">
    <location>
        <begin position="150"/>
        <end position="169"/>
    </location>
</feature>
<dbReference type="GO" id="GO:0006596">
    <property type="term" value="P:polyamine biosynthetic process"/>
    <property type="evidence" value="ECO:0007669"/>
    <property type="project" value="UniProtKB-UniRule"/>
</dbReference>
<dbReference type="InterPro" id="IPR036259">
    <property type="entry name" value="MFS_trans_sf"/>
</dbReference>